<evidence type="ECO:0000256" key="1">
    <source>
        <dbReference type="ARBA" id="ARBA00008779"/>
    </source>
</evidence>
<evidence type="ECO:0000256" key="2">
    <source>
        <dbReference type="ARBA" id="ARBA00022801"/>
    </source>
</evidence>
<dbReference type="InterPro" id="IPR050738">
    <property type="entry name" value="Sulfatase"/>
</dbReference>
<reference evidence="6" key="1">
    <citation type="submission" date="2016-10" db="EMBL/GenBank/DDBJ databases">
        <authorList>
            <person name="Varghese N."/>
            <person name="Submissions S."/>
        </authorList>
    </citation>
    <scope>NUCLEOTIDE SEQUENCE [LARGE SCALE GENOMIC DNA]</scope>
    <source>
        <strain evidence="6">DSM 13078</strain>
    </source>
</reference>
<accession>A0A1I1KUW1</accession>
<dbReference type="AlphaFoldDB" id="A0A1I1KUW1"/>
<gene>
    <name evidence="5" type="ORF">SAMN05444422_11210</name>
</gene>
<sequence length="481" mass="53726">MPADRPNVLLITCHDLGRYLGCYGADVETPRLDEFAERGALFENHFVTAPQCSPSRGSFMTGRHPHVNGLMGLAHGDWELDDGERILPHYLDDLGYETHLFGLQHITQDTDRLEYEYVHSEGNLYPGVSPDVHQANRARNVASVVSGFLEKAAFDAPFFAAVGFFELHRVEEENGRFGFDSDYYETDDPDGVRPLTYLPDRRGVRQDLAEMHGMVRAVDDAVGSILDALAETGLEEETLVVFTTEHGIAFPRAKGSCYDPGIEAALLLRYPGVADDGTRYDELVSNVDVLPTLLELVAWDGGDGGNDGDGDGDGNGDGDGDAKRDGTVVDDLEPPDGLNGRSFLSLLTDDEYEPRERVFAGMTWHDMYNPVRAIRTEQYKYIRSFWHLPEVYLTKDVFASEAGRAVRESDAVPPRPYEELYDLEESPQEDENVVFEPRYQDVREDLARQLHEWMTATDDPLLDGPVVPGDYGAITTWPHES</sequence>
<dbReference type="EMBL" id="FOKW01000012">
    <property type="protein sequence ID" value="SFC61240.1"/>
    <property type="molecule type" value="Genomic_DNA"/>
</dbReference>
<dbReference type="Gene3D" id="3.40.720.10">
    <property type="entry name" value="Alkaline Phosphatase, subunit A"/>
    <property type="match status" value="2"/>
</dbReference>
<comment type="similarity">
    <text evidence="1">Belongs to the sulfatase family.</text>
</comment>
<protein>
    <submittedName>
        <fullName evidence="5">Arylsulfatase A</fullName>
    </submittedName>
</protein>
<dbReference type="PANTHER" id="PTHR42693:SF53">
    <property type="entry name" value="ENDO-4-O-SULFATASE"/>
    <property type="match status" value="1"/>
</dbReference>
<keyword evidence="2" id="KW-0378">Hydrolase</keyword>
<evidence type="ECO:0000313" key="6">
    <source>
        <dbReference type="Proteomes" id="UP000199161"/>
    </source>
</evidence>
<feature type="domain" description="Sulfatase N-terminal" evidence="4">
    <location>
        <begin position="6"/>
        <end position="296"/>
    </location>
</feature>
<dbReference type="GO" id="GO:0004065">
    <property type="term" value="F:arylsulfatase activity"/>
    <property type="evidence" value="ECO:0007669"/>
    <property type="project" value="TreeGrafter"/>
</dbReference>
<dbReference type="PANTHER" id="PTHR42693">
    <property type="entry name" value="ARYLSULFATASE FAMILY MEMBER"/>
    <property type="match status" value="1"/>
</dbReference>
<evidence type="ECO:0000256" key="3">
    <source>
        <dbReference type="SAM" id="MobiDB-lite"/>
    </source>
</evidence>
<dbReference type="InterPro" id="IPR017850">
    <property type="entry name" value="Alkaline_phosphatase_core_sf"/>
</dbReference>
<dbReference type="InterPro" id="IPR000917">
    <property type="entry name" value="Sulfatase_N"/>
</dbReference>
<organism evidence="5 6">
    <name type="scientific">Natronobacterium haloterrestre</name>
    <name type="common">Halobiforma haloterrestris</name>
    <dbReference type="NCBI Taxonomy" id="148448"/>
    <lineage>
        <taxon>Archaea</taxon>
        <taxon>Methanobacteriati</taxon>
        <taxon>Methanobacteriota</taxon>
        <taxon>Stenosarchaea group</taxon>
        <taxon>Halobacteria</taxon>
        <taxon>Halobacteriales</taxon>
        <taxon>Natrialbaceae</taxon>
        <taxon>Natronobacterium</taxon>
    </lineage>
</organism>
<dbReference type="Pfam" id="PF00884">
    <property type="entry name" value="Sulfatase"/>
    <property type="match status" value="1"/>
</dbReference>
<proteinExistence type="inferred from homology"/>
<evidence type="ECO:0000313" key="5">
    <source>
        <dbReference type="EMBL" id="SFC61240.1"/>
    </source>
</evidence>
<name>A0A1I1KUW1_NATHA</name>
<dbReference type="RefSeq" id="WP_089789530.1">
    <property type="nucleotide sequence ID" value="NZ_FOKW01000012.1"/>
</dbReference>
<dbReference type="Proteomes" id="UP000199161">
    <property type="component" value="Unassembled WGS sequence"/>
</dbReference>
<evidence type="ECO:0000259" key="4">
    <source>
        <dbReference type="Pfam" id="PF00884"/>
    </source>
</evidence>
<feature type="region of interest" description="Disordered" evidence="3">
    <location>
        <begin position="301"/>
        <end position="337"/>
    </location>
</feature>
<dbReference type="SUPFAM" id="SSF53649">
    <property type="entry name" value="Alkaline phosphatase-like"/>
    <property type="match status" value="1"/>
</dbReference>
<feature type="compositionally biased region" description="Acidic residues" evidence="3">
    <location>
        <begin position="306"/>
        <end position="319"/>
    </location>
</feature>
<dbReference type="CDD" id="cd16027">
    <property type="entry name" value="SGSH"/>
    <property type="match status" value="1"/>
</dbReference>
<keyword evidence="6" id="KW-1185">Reference proteome</keyword>
<dbReference type="OrthoDB" id="145229at2157"/>